<dbReference type="AlphaFoldDB" id="I1GX25"/>
<dbReference type="EnsemblPlants" id="KQK17556">
    <property type="protein sequence ID" value="KQK17556"/>
    <property type="gene ID" value="BRADI_1g35290v3"/>
</dbReference>
<keyword evidence="1" id="KW-0732">Signal</keyword>
<dbReference type="FunCoup" id="I1GX25">
    <property type="interactions" value="664"/>
</dbReference>
<dbReference type="InParanoid" id="I1GX25"/>
<evidence type="ECO:0000256" key="1">
    <source>
        <dbReference type="SAM" id="SignalP"/>
    </source>
</evidence>
<sequence length="87" mass="8649">MAAKLRALLVVACLVLATAAAVSGTRPLTAVSEEEGDGARAVKSPPATADVIQTMVGAVEGAGHKLFIGVDMLRGIKNSGPSPGDGH</sequence>
<dbReference type="EMBL" id="CM000880">
    <property type="protein sequence ID" value="KQK17556.1"/>
    <property type="molecule type" value="Genomic_DNA"/>
</dbReference>
<organism evidence="2">
    <name type="scientific">Brachypodium distachyon</name>
    <name type="common">Purple false brome</name>
    <name type="synonym">Trachynia distachya</name>
    <dbReference type="NCBI Taxonomy" id="15368"/>
    <lineage>
        <taxon>Eukaryota</taxon>
        <taxon>Viridiplantae</taxon>
        <taxon>Streptophyta</taxon>
        <taxon>Embryophyta</taxon>
        <taxon>Tracheophyta</taxon>
        <taxon>Spermatophyta</taxon>
        <taxon>Magnoliopsida</taxon>
        <taxon>Liliopsida</taxon>
        <taxon>Poales</taxon>
        <taxon>Poaceae</taxon>
        <taxon>BOP clade</taxon>
        <taxon>Pooideae</taxon>
        <taxon>Stipodae</taxon>
        <taxon>Brachypodieae</taxon>
        <taxon>Brachypodium</taxon>
    </lineage>
</organism>
<name>I1GX25_BRADI</name>
<reference evidence="2 3" key="1">
    <citation type="journal article" date="2010" name="Nature">
        <title>Genome sequencing and analysis of the model grass Brachypodium distachyon.</title>
        <authorList>
            <consortium name="International Brachypodium Initiative"/>
        </authorList>
    </citation>
    <scope>NUCLEOTIDE SEQUENCE [LARGE SCALE GENOMIC DNA]</scope>
    <source>
        <strain evidence="2 3">Bd21</strain>
    </source>
</reference>
<dbReference type="OMA" id="FVMSIDM"/>
<evidence type="ECO:0000313" key="2">
    <source>
        <dbReference type="EMBL" id="KQK17556.1"/>
    </source>
</evidence>
<proteinExistence type="predicted"/>
<dbReference type="OrthoDB" id="687839at2759"/>
<dbReference type="eggNOG" id="ENOG502R3UW">
    <property type="taxonomic scope" value="Eukaryota"/>
</dbReference>
<dbReference type="HOGENOM" id="CLU_188669_0_0_1"/>
<gene>
    <name evidence="2" type="ORF">BRADI_1g35290v3</name>
</gene>
<protein>
    <submittedName>
        <fullName evidence="2 3">Uncharacterized protein</fullName>
    </submittedName>
</protein>
<reference evidence="2" key="2">
    <citation type="submission" date="2017-06" db="EMBL/GenBank/DDBJ databases">
        <title>WGS assembly of Brachypodium distachyon.</title>
        <authorList>
            <consortium name="The International Brachypodium Initiative"/>
            <person name="Lucas S."/>
            <person name="Harmon-Smith M."/>
            <person name="Lail K."/>
            <person name="Tice H."/>
            <person name="Grimwood J."/>
            <person name="Bruce D."/>
            <person name="Barry K."/>
            <person name="Shu S."/>
            <person name="Lindquist E."/>
            <person name="Wang M."/>
            <person name="Pitluck S."/>
            <person name="Vogel J.P."/>
            <person name="Garvin D.F."/>
            <person name="Mockler T.C."/>
            <person name="Schmutz J."/>
            <person name="Rokhsar D."/>
            <person name="Bevan M.W."/>
        </authorList>
    </citation>
    <scope>NUCLEOTIDE SEQUENCE</scope>
    <source>
        <strain evidence="2">Bd21</strain>
    </source>
</reference>
<dbReference type="Proteomes" id="UP000008810">
    <property type="component" value="Chromosome 1"/>
</dbReference>
<reference evidence="3" key="3">
    <citation type="submission" date="2018-08" db="UniProtKB">
        <authorList>
            <consortium name="EnsemblPlants"/>
        </authorList>
    </citation>
    <scope>IDENTIFICATION</scope>
    <source>
        <strain evidence="3">cv. Bd21</strain>
    </source>
</reference>
<keyword evidence="4" id="KW-1185">Reference proteome</keyword>
<evidence type="ECO:0000313" key="4">
    <source>
        <dbReference type="Proteomes" id="UP000008810"/>
    </source>
</evidence>
<evidence type="ECO:0000313" key="3">
    <source>
        <dbReference type="EnsemblPlants" id="KQK17556"/>
    </source>
</evidence>
<accession>I1GX25</accession>
<feature type="chain" id="PRO_5014094118" evidence="1">
    <location>
        <begin position="25"/>
        <end position="87"/>
    </location>
</feature>
<feature type="signal peptide" evidence="1">
    <location>
        <begin position="1"/>
        <end position="24"/>
    </location>
</feature>
<dbReference type="Gramene" id="KQK17556">
    <property type="protein sequence ID" value="KQK17556"/>
    <property type="gene ID" value="BRADI_1g35290v3"/>
</dbReference>